<dbReference type="InterPro" id="IPR029071">
    <property type="entry name" value="Ubiquitin-like_domsf"/>
</dbReference>
<dbReference type="InterPro" id="IPR011333">
    <property type="entry name" value="SKP1/BTB/POZ_sf"/>
</dbReference>
<gene>
    <name evidence="3" type="ORF">PMAYCL1PPCAC_02753</name>
</gene>
<dbReference type="Proteomes" id="UP001328107">
    <property type="component" value="Unassembled WGS sequence"/>
</dbReference>
<organism evidence="3 4">
    <name type="scientific">Pristionchus mayeri</name>
    <dbReference type="NCBI Taxonomy" id="1317129"/>
    <lineage>
        <taxon>Eukaryota</taxon>
        <taxon>Metazoa</taxon>
        <taxon>Ecdysozoa</taxon>
        <taxon>Nematoda</taxon>
        <taxon>Chromadorea</taxon>
        <taxon>Rhabditida</taxon>
        <taxon>Rhabditina</taxon>
        <taxon>Diplogasteromorpha</taxon>
        <taxon>Diplogasteroidea</taxon>
        <taxon>Neodiplogasteridae</taxon>
        <taxon>Pristionchus</taxon>
    </lineage>
</organism>
<dbReference type="Gene3D" id="3.30.710.10">
    <property type="entry name" value="Potassium Channel Kv1.1, Chain A"/>
    <property type="match status" value="1"/>
</dbReference>
<dbReference type="EMBL" id="BTRK01000001">
    <property type="protein sequence ID" value="GMR32558.1"/>
    <property type="molecule type" value="Genomic_DNA"/>
</dbReference>
<evidence type="ECO:0000313" key="3">
    <source>
        <dbReference type="EMBL" id="GMR32558.1"/>
    </source>
</evidence>
<dbReference type="CDD" id="cd18186">
    <property type="entry name" value="BTB_POZ_ZBTB_KLHL-like"/>
    <property type="match status" value="1"/>
</dbReference>
<dbReference type="PROSITE" id="PS50097">
    <property type="entry name" value="BTB"/>
    <property type="match status" value="1"/>
</dbReference>
<feature type="non-terminal residue" evidence="3">
    <location>
        <position position="370"/>
    </location>
</feature>
<dbReference type="AlphaFoldDB" id="A0AAN4Z1Y3"/>
<evidence type="ECO:0000259" key="1">
    <source>
        <dbReference type="PROSITE" id="PS50053"/>
    </source>
</evidence>
<evidence type="ECO:0000313" key="4">
    <source>
        <dbReference type="Proteomes" id="UP001328107"/>
    </source>
</evidence>
<proteinExistence type="predicted"/>
<dbReference type="SUPFAM" id="SSF54695">
    <property type="entry name" value="POZ domain"/>
    <property type="match status" value="1"/>
</dbReference>
<evidence type="ECO:0008006" key="5">
    <source>
        <dbReference type="Google" id="ProtNLM"/>
    </source>
</evidence>
<name>A0AAN4Z1Y3_9BILA</name>
<sequence>GHSLYDHSFHPDAVMLRIRTQNFVVSASYLAMQSPFFYDLFYGPNSGGLNGRYELDFDPHTFGDLLDMVYPCCKYTQCCADCSSSTSTRFSLALHLKMTFAMRRMISERVMGMLELEGLVKEKNRWEEYSYLFPSDKQSEERGVKSVPSLPPVLASFPDTTTVIVNGVPIRVSATTLALHSPILRSMLFVDKCLANDVKIDMDVSIFLSILRLTAGIFPSEWSGRELDALTTLGITGVRDAFLQSIKHKVMLGRASRDCKQLMLHLLKEKPLDVGTLELLSGYVDKKELDEVMMECTDIPPDVKTNLAKPPEEKFHVFVKTYTGATRVIWITSTISVLAFVKLLEWHGEALPPCFPRMVFSGKMLEPGKL</sequence>
<dbReference type="InterPro" id="IPR000626">
    <property type="entry name" value="Ubiquitin-like_dom"/>
</dbReference>
<comment type="caution">
    <text evidence="3">The sequence shown here is derived from an EMBL/GenBank/DDBJ whole genome shotgun (WGS) entry which is preliminary data.</text>
</comment>
<protein>
    <recommendedName>
        <fullName evidence="5">BTB domain-containing protein</fullName>
    </recommendedName>
</protein>
<accession>A0AAN4Z1Y3</accession>
<dbReference type="SUPFAM" id="SSF54236">
    <property type="entry name" value="Ubiquitin-like"/>
    <property type="match status" value="1"/>
</dbReference>
<evidence type="ECO:0000259" key="2">
    <source>
        <dbReference type="PROSITE" id="PS50097"/>
    </source>
</evidence>
<feature type="non-terminal residue" evidence="3">
    <location>
        <position position="1"/>
    </location>
</feature>
<keyword evidence="4" id="KW-1185">Reference proteome</keyword>
<feature type="domain" description="BTB" evidence="2">
    <location>
        <begin position="12"/>
        <end position="70"/>
    </location>
</feature>
<dbReference type="Pfam" id="PF00651">
    <property type="entry name" value="BTB"/>
    <property type="match status" value="1"/>
</dbReference>
<dbReference type="PROSITE" id="PS50053">
    <property type="entry name" value="UBIQUITIN_2"/>
    <property type="match status" value="1"/>
</dbReference>
<dbReference type="InterPro" id="IPR000210">
    <property type="entry name" value="BTB/POZ_dom"/>
</dbReference>
<feature type="domain" description="Ubiquitin-like" evidence="1">
    <location>
        <begin position="315"/>
        <end position="370"/>
    </location>
</feature>
<reference evidence="4" key="1">
    <citation type="submission" date="2022-10" db="EMBL/GenBank/DDBJ databases">
        <title>Genome assembly of Pristionchus species.</title>
        <authorList>
            <person name="Yoshida K."/>
            <person name="Sommer R.J."/>
        </authorList>
    </citation>
    <scope>NUCLEOTIDE SEQUENCE [LARGE SCALE GENOMIC DNA]</scope>
    <source>
        <strain evidence="4">RS5460</strain>
    </source>
</reference>